<gene>
    <name evidence="2" type="ORF">CLV43_102434</name>
</gene>
<proteinExistence type="predicted"/>
<evidence type="ECO:0000313" key="2">
    <source>
        <dbReference type="EMBL" id="PRY44869.1"/>
    </source>
</evidence>
<feature type="signal peptide" evidence="1">
    <location>
        <begin position="1"/>
        <end position="31"/>
    </location>
</feature>
<evidence type="ECO:0000313" key="3">
    <source>
        <dbReference type="Proteomes" id="UP000239494"/>
    </source>
</evidence>
<keyword evidence="1" id="KW-0732">Signal</keyword>
<feature type="chain" id="PRO_5015547947" evidence="1">
    <location>
        <begin position="32"/>
        <end position="143"/>
    </location>
</feature>
<dbReference type="RefSeq" id="WP_211304280.1">
    <property type="nucleotide sequence ID" value="NZ_PVTF01000002.1"/>
</dbReference>
<protein>
    <submittedName>
        <fullName evidence="2">Uncharacterized protein</fullName>
    </submittedName>
</protein>
<name>A0A2T0TGW9_9PSEU</name>
<dbReference type="AlphaFoldDB" id="A0A2T0TGW9"/>
<organism evidence="2 3">
    <name type="scientific">Umezawaea tangerina</name>
    <dbReference type="NCBI Taxonomy" id="84725"/>
    <lineage>
        <taxon>Bacteria</taxon>
        <taxon>Bacillati</taxon>
        <taxon>Actinomycetota</taxon>
        <taxon>Actinomycetes</taxon>
        <taxon>Pseudonocardiales</taxon>
        <taxon>Pseudonocardiaceae</taxon>
        <taxon>Umezawaea</taxon>
    </lineage>
</organism>
<evidence type="ECO:0000256" key="1">
    <source>
        <dbReference type="SAM" id="SignalP"/>
    </source>
</evidence>
<accession>A0A2T0TGW9</accession>
<dbReference type="EMBL" id="PVTF01000002">
    <property type="protein sequence ID" value="PRY44869.1"/>
    <property type="molecule type" value="Genomic_DNA"/>
</dbReference>
<dbReference type="Proteomes" id="UP000239494">
    <property type="component" value="Unassembled WGS sequence"/>
</dbReference>
<comment type="caution">
    <text evidence="2">The sequence shown here is derived from an EMBL/GenBank/DDBJ whole genome shotgun (WGS) entry which is preliminary data.</text>
</comment>
<keyword evidence="3" id="KW-1185">Reference proteome</keyword>
<sequence>MTSASTTARSALLGSLAAGALALAMSAPATAAPQQADSAGTLAAPCVEKVAVVNNGGFTIKFAVSTREGSLTPGTDVYPINQSRTIDLTATDLTEGVDVRPIVEATAGDTVPGNTFVSYCANGQTATYTASGTTLDYTVTLIG</sequence>
<reference evidence="2 3" key="1">
    <citation type="submission" date="2018-03" db="EMBL/GenBank/DDBJ databases">
        <title>Genomic Encyclopedia of Archaeal and Bacterial Type Strains, Phase II (KMG-II): from individual species to whole genera.</title>
        <authorList>
            <person name="Goeker M."/>
        </authorList>
    </citation>
    <scope>NUCLEOTIDE SEQUENCE [LARGE SCALE GENOMIC DNA]</scope>
    <source>
        <strain evidence="2 3">DSM 44720</strain>
    </source>
</reference>